<dbReference type="PANTHER" id="PTHR34477">
    <property type="entry name" value="UPF0213 PROTEIN YHBQ"/>
    <property type="match status" value="1"/>
</dbReference>
<dbReference type="CDD" id="cd10456">
    <property type="entry name" value="GIY-YIG_UPF0213"/>
    <property type="match status" value="1"/>
</dbReference>
<evidence type="ECO:0000256" key="1">
    <source>
        <dbReference type="ARBA" id="ARBA00007435"/>
    </source>
</evidence>
<dbReference type="InterPro" id="IPR000305">
    <property type="entry name" value="GIY-YIG_endonuc"/>
</dbReference>
<sequence>MGSETNACVYMLRCADGTLYTGWTNDIAKRLAAHQAGSGAKYTKSRRPVQLVYVERAETKQQALRRECAIKRLSRREKLALAESWKGPASV</sequence>
<dbReference type="InterPro" id="IPR050190">
    <property type="entry name" value="UPF0213_domain"/>
</dbReference>
<dbReference type="PROSITE" id="PS50164">
    <property type="entry name" value="GIY_YIG"/>
    <property type="match status" value="1"/>
</dbReference>
<dbReference type="Gene3D" id="3.40.1440.10">
    <property type="entry name" value="GIY-YIG endonuclease"/>
    <property type="match status" value="1"/>
</dbReference>
<name>A0ABR7EEZ5_9FIRM</name>
<evidence type="ECO:0000313" key="4">
    <source>
        <dbReference type="Proteomes" id="UP000606889"/>
    </source>
</evidence>
<gene>
    <name evidence="3" type="ORF">H8S18_08310</name>
</gene>
<dbReference type="Proteomes" id="UP000606889">
    <property type="component" value="Unassembled WGS sequence"/>
</dbReference>
<feature type="domain" description="GIY-YIG" evidence="2">
    <location>
        <begin position="5"/>
        <end position="80"/>
    </location>
</feature>
<dbReference type="EMBL" id="JACOON010000004">
    <property type="protein sequence ID" value="MBC5648337.1"/>
    <property type="molecule type" value="Genomic_DNA"/>
</dbReference>
<dbReference type="SUPFAM" id="SSF82771">
    <property type="entry name" value="GIY-YIG endonuclease"/>
    <property type="match status" value="1"/>
</dbReference>
<dbReference type="PANTHER" id="PTHR34477:SF1">
    <property type="entry name" value="UPF0213 PROTEIN YHBQ"/>
    <property type="match status" value="1"/>
</dbReference>
<keyword evidence="4" id="KW-1185">Reference proteome</keyword>
<dbReference type="RefSeq" id="WP_186857846.1">
    <property type="nucleotide sequence ID" value="NZ_JACOON010000004.1"/>
</dbReference>
<evidence type="ECO:0000313" key="3">
    <source>
        <dbReference type="EMBL" id="MBC5648337.1"/>
    </source>
</evidence>
<reference evidence="3 4" key="1">
    <citation type="submission" date="2020-08" db="EMBL/GenBank/DDBJ databases">
        <title>Genome public.</title>
        <authorList>
            <person name="Liu C."/>
            <person name="Sun Q."/>
        </authorList>
    </citation>
    <scope>NUCLEOTIDE SEQUENCE [LARGE SCALE GENOMIC DNA]</scope>
    <source>
        <strain evidence="3 4">NSJ-35</strain>
    </source>
</reference>
<proteinExistence type="inferred from homology"/>
<dbReference type="Pfam" id="PF01541">
    <property type="entry name" value="GIY-YIG"/>
    <property type="match status" value="1"/>
</dbReference>
<protein>
    <submittedName>
        <fullName evidence="3">GIY-YIG nuclease family protein</fullName>
    </submittedName>
</protein>
<comment type="similarity">
    <text evidence="1">Belongs to the UPF0213 family.</text>
</comment>
<evidence type="ECO:0000259" key="2">
    <source>
        <dbReference type="PROSITE" id="PS50164"/>
    </source>
</evidence>
<dbReference type="InterPro" id="IPR035901">
    <property type="entry name" value="GIY-YIG_endonuc_sf"/>
</dbReference>
<comment type="caution">
    <text evidence="3">The sequence shown here is derived from an EMBL/GenBank/DDBJ whole genome shotgun (WGS) entry which is preliminary data.</text>
</comment>
<accession>A0ABR7EEZ5</accession>
<organism evidence="3 4">
    <name type="scientific">Christensenella tenuis</name>
    <dbReference type="NCBI Taxonomy" id="2763033"/>
    <lineage>
        <taxon>Bacteria</taxon>
        <taxon>Bacillati</taxon>
        <taxon>Bacillota</taxon>
        <taxon>Clostridia</taxon>
        <taxon>Christensenellales</taxon>
        <taxon>Christensenellaceae</taxon>
        <taxon>Christensenella</taxon>
    </lineage>
</organism>